<dbReference type="AlphaFoldDB" id="A0A0E9W229"/>
<dbReference type="EMBL" id="GBXM01025044">
    <property type="protein sequence ID" value="JAH83533.1"/>
    <property type="molecule type" value="Transcribed_RNA"/>
</dbReference>
<evidence type="ECO:0000313" key="1">
    <source>
        <dbReference type="EMBL" id="JAH83533.1"/>
    </source>
</evidence>
<reference evidence="1" key="2">
    <citation type="journal article" date="2015" name="Fish Shellfish Immunol.">
        <title>Early steps in the European eel (Anguilla anguilla)-Vibrio vulnificus interaction in the gills: Role of the RtxA13 toxin.</title>
        <authorList>
            <person name="Callol A."/>
            <person name="Pajuelo D."/>
            <person name="Ebbesson L."/>
            <person name="Teles M."/>
            <person name="MacKenzie S."/>
            <person name="Amaro C."/>
        </authorList>
    </citation>
    <scope>NUCLEOTIDE SEQUENCE</scope>
</reference>
<sequence>MAVQIIQLMDLGLTREQKLKCVNNPWDSGESPGSSV</sequence>
<proteinExistence type="predicted"/>
<reference evidence="1" key="1">
    <citation type="submission" date="2014-11" db="EMBL/GenBank/DDBJ databases">
        <authorList>
            <person name="Amaro Gonzalez C."/>
        </authorList>
    </citation>
    <scope>NUCLEOTIDE SEQUENCE</scope>
</reference>
<accession>A0A0E9W229</accession>
<name>A0A0E9W229_ANGAN</name>
<organism evidence="1">
    <name type="scientific">Anguilla anguilla</name>
    <name type="common">European freshwater eel</name>
    <name type="synonym">Muraena anguilla</name>
    <dbReference type="NCBI Taxonomy" id="7936"/>
    <lineage>
        <taxon>Eukaryota</taxon>
        <taxon>Metazoa</taxon>
        <taxon>Chordata</taxon>
        <taxon>Craniata</taxon>
        <taxon>Vertebrata</taxon>
        <taxon>Euteleostomi</taxon>
        <taxon>Actinopterygii</taxon>
        <taxon>Neopterygii</taxon>
        <taxon>Teleostei</taxon>
        <taxon>Anguilliformes</taxon>
        <taxon>Anguillidae</taxon>
        <taxon>Anguilla</taxon>
    </lineage>
</organism>
<protein>
    <submittedName>
        <fullName evidence="1">Uncharacterized protein</fullName>
    </submittedName>
</protein>